<keyword evidence="2" id="KW-1133">Transmembrane helix</keyword>
<gene>
    <name evidence="3" type="ORF">B7O87_04290</name>
</gene>
<accession>A0A1X4GA21</accession>
<proteinExistence type="predicted"/>
<dbReference type="EMBL" id="NBYN01000015">
    <property type="protein sequence ID" value="OSO94044.1"/>
    <property type="molecule type" value="Genomic_DNA"/>
</dbReference>
<reference evidence="4" key="1">
    <citation type="submission" date="2017-04" db="EMBL/GenBank/DDBJ databases">
        <authorList>
            <person name="Abreu V.A."/>
            <person name="Popin R.V."/>
            <person name="Rigonato J."/>
            <person name="Andreote A.P."/>
            <person name="Schaker P.C."/>
            <person name="Hoff-Risseti C."/>
            <person name="Alvarenga D.O."/>
            <person name="Varani A.M."/>
            <person name="Fiore M.F."/>
        </authorList>
    </citation>
    <scope>NUCLEOTIDE SEQUENCE [LARGE SCALE GENOMIC DNA]</scope>
    <source>
        <strain evidence="4">CENA303</strain>
    </source>
</reference>
<dbReference type="AlphaFoldDB" id="A0A1X4GA21"/>
<feature type="transmembrane region" description="Helical" evidence="2">
    <location>
        <begin position="43"/>
        <end position="66"/>
    </location>
</feature>
<evidence type="ECO:0000256" key="1">
    <source>
        <dbReference type="SAM" id="MobiDB-lite"/>
    </source>
</evidence>
<protein>
    <submittedName>
        <fullName evidence="3">Uncharacterized protein</fullName>
    </submittedName>
</protein>
<dbReference type="RefSeq" id="WP_009343479.1">
    <property type="nucleotide sequence ID" value="NZ_NBYN01000015.1"/>
</dbReference>
<evidence type="ECO:0000256" key="2">
    <source>
        <dbReference type="SAM" id="Phobius"/>
    </source>
</evidence>
<keyword evidence="2" id="KW-0812">Transmembrane</keyword>
<organism evidence="3 4">
    <name type="scientific">Cylindrospermopsis raciborskii CENA303</name>
    <dbReference type="NCBI Taxonomy" id="1170769"/>
    <lineage>
        <taxon>Bacteria</taxon>
        <taxon>Bacillati</taxon>
        <taxon>Cyanobacteriota</taxon>
        <taxon>Cyanophyceae</taxon>
        <taxon>Nostocales</taxon>
        <taxon>Aphanizomenonaceae</taxon>
        <taxon>Cylindrospermopsis</taxon>
    </lineage>
</organism>
<name>A0A1X4GA21_9CYAN</name>
<comment type="caution">
    <text evidence="3">The sequence shown here is derived from an EMBL/GenBank/DDBJ whole genome shotgun (WGS) entry which is preliminary data.</text>
</comment>
<evidence type="ECO:0000313" key="4">
    <source>
        <dbReference type="Proteomes" id="UP000192997"/>
    </source>
</evidence>
<sequence length="136" mass="16176">MKAFEYIPPLQPEKQSPTVRRQSKRYPRQRSQLIMGLEVFGKIIVNLLVILVSVSALTRLFPYYWLQQDKLENIETQIKLMESRVRTLREEFTRNFDPSQTQSIMRENSYRLPPNQRQIILVNPDRKTVEPPDSTQ</sequence>
<dbReference type="Proteomes" id="UP000192997">
    <property type="component" value="Unassembled WGS sequence"/>
</dbReference>
<keyword evidence="2" id="KW-0472">Membrane</keyword>
<evidence type="ECO:0000313" key="3">
    <source>
        <dbReference type="EMBL" id="OSO94044.1"/>
    </source>
</evidence>
<feature type="region of interest" description="Disordered" evidence="1">
    <location>
        <begin position="1"/>
        <end position="25"/>
    </location>
</feature>